<dbReference type="NCBIfam" id="TIGR00257">
    <property type="entry name" value="IMPACT_YIGZ"/>
    <property type="match status" value="1"/>
</dbReference>
<dbReference type="PROSITE" id="PS00910">
    <property type="entry name" value="UPF0029"/>
    <property type="match status" value="1"/>
</dbReference>
<dbReference type="PANTHER" id="PTHR16301:SF20">
    <property type="entry name" value="IMPACT FAMILY MEMBER YIGZ"/>
    <property type="match status" value="1"/>
</dbReference>
<dbReference type="Proteomes" id="UP001146670">
    <property type="component" value="Unassembled WGS sequence"/>
</dbReference>
<dbReference type="GO" id="GO:0005737">
    <property type="term" value="C:cytoplasm"/>
    <property type="evidence" value="ECO:0007669"/>
    <property type="project" value="TreeGrafter"/>
</dbReference>
<organism evidence="4 5">
    <name type="scientific">Aerococcus kribbianus</name>
    <dbReference type="NCBI Taxonomy" id="2999064"/>
    <lineage>
        <taxon>Bacteria</taxon>
        <taxon>Bacillati</taxon>
        <taxon>Bacillota</taxon>
        <taxon>Bacilli</taxon>
        <taxon>Lactobacillales</taxon>
        <taxon>Aerococcaceae</taxon>
        <taxon>Aerococcus</taxon>
    </lineage>
</organism>
<sequence length="212" mass="23697">MIEYRTIKESGTNEIDIKGSRFIGHIARAFSQKEADDFINQIKKDHWKATHNCVAYQIGDHHEIQRALDDGEPSGTAGVPMLEVLKQNDLHNVVVVVTRYFGGTKLGSGGLIRAYSSAVSEVMHKVGIVERQVQTQVDVIVDYSLSGMLENWLENSNYQLLDTSYLEHVTYHLGVPSQAVETAQKEIVNLTSDQVKFSIGQEDYVDVPVAFD</sequence>
<dbReference type="InterPro" id="IPR020569">
    <property type="entry name" value="UPF0029_Impact_CS"/>
</dbReference>
<evidence type="ECO:0000256" key="1">
    <source>
        <dbReference type="ARBA" id="ARBA00007665"/>
    </source>
</evidence>
<dbReference type="SUPFAM" id="SSF54211">
    <property type="entry name" value="Ribosomal protein S5 domain 2-like"/>
    <property type="match status" value="1"/>
</dbReference>
<proteinExistence type="inferred from homology"/>
<dbReference type="EMBL" id="JAPRFR010000001">
    <property type="protein sequence ID" value="MCZ0725793.1"/>
    <property type="molecule type" value="Genomic_DNA"/>
</dbReference>
<name>A0A9X3FN63_9LACT</name>
<feature type="domain" description="Impact N-terminal" evidence="2">
    <location>
        <begin position="18"/>
        <end position="122"/>
    </location>
</feature>
<dbReference type="Gene3D" id="3.30.70.240">
    <property type="match status" value="1"/>
</dbReference>
<evidence type="ECO:0000259" key="2">
    <source>
        <dbReference type="Pfam" id="PF01205"/>
    </source>
</evidence>
<dbReference type="Gene3D" id="3.30.230.30">
    <property type="entry name" value="Impact, N-terminal domain"/>
    <property type="match status" value="1"/>
</dbReference>
<dbReference type="Pfam" id="PF09186">
    <property type="entry name" value="DUF1949"/>
    <property type="match status" value="1"/>
</dbReference>
<dbReference type="GO" id="GO:0006446">
    <property type="term" value="P:regulation of translational initiation"/>
    <property type="evidence" value="ECO:0007669"/>
    <property type="project" value="TreeGrafter"/>
</dbReference>
<dbReference type="InterPro" id="IPR020568">
    <property type="entry name" value="Ribosomal_Su5_D2-typ_SF"/>
</dbReference>
<dbReference type="SUPFAM" id="SSF54980">
    <property type="entry name" value="EF-G C-terminal domain-like"/>
    <property type="match status" value="1"/>
</dbReference>
<dbReference type="InterPro" id="IPR015796">
    <property type="entry name" value="Impact_YigZ-like"/>
</dbReference>
<evidence type="ECO:0000259" key="3">
    <source>
        <dbReference type="Pfam" id="PF09186"/>
    </source>
</evidence>
<dbReference type="Pfam" id="PF01205">
    <property type="entry name" value="Impact_N"/>
    <property type="match status" value="1"/>
</dbReference>
<dbReference type="InterPro" id="IPR023582">
    <property type="entry name" value="Impact"/>
</dbReference>
<dbReference type="InterPro" id="IPR015269">
    <property type="entry name" value="UPF0029_Impact_C"/>
</dbReference>
<dbReference type="InterPro" id="IPR036956">
    <property type="entry name" value="Impact_N_sf"/>
</dbReference>
<dbReference type="InterPro" id="IPR001498">
    <property type="entry name" value="Impact_N"/>
</dbReference>
<dbReference type="AlphaFoldDB" id="A0A9X3FN63"/>
<keyword evidence="5" id="KW-1185">Reference proteome</keyword>
<reference evidence="4" key="1">
    <citation type="submission" date="2022-12" db="EMBL/GenBank/DDBJ databases">
        <title>Description and comparative metabolic analysis of Aerococcus sp. nov., isolated from the feces of a pig.</title>
        <authorList>
            <person name="Chang Y.-H."/>
        </authorList>
    </citation>
    <scope>NUCLEOTIDE SEQUENCE</scope>
    <source>
        <strain evidence="4">YH-aer222</strain>
    </source>
</reference>
<evidence type="ECO:0000313" key="4">
    <source>
        <dbReference type="EMBL" id="MCZ0725793.1"/>
    </source>
</evidence>
<dbReference type="InterPro" id="IPR035647">
    <property type="entry name" value="EFG_III/V"/>
</dbReference>
<protein>
    <submittedName>
        <fullName evidence="4">YigZ family protein</fullName>
    </submittedName>
</protein>
<dbReference type="RefSeq" id="WP_268752103.1">
    <property type="nucleotide sequence ID" value="NZ_JAPRFQ010000001.1"/>
</dbReference>
<comment type="caution">
    <text evidence="4">The sequence shown here is derived from an EMBL/GenBank/DDBJ whole genome shotgun (WGS) entry which is preliminary data.</text>
</comment>
<feature type="domain" description="UPF0029" evidence="3">
    <location>
        <begin position="139"/>
        <end position="194"/>
    </location>
</feature>
<evidence type="ECO:0000313" key="5">
    <source>
        <dbReference type="Proteomes" id="UP001146670"/>
    </source>
</evidence>
<comment type="similarity">
    <text evidence="1">Belongs to the IMPACT family.</text>
</comment>
<gene>
    <name evidence="4" type="ORF">OW157_04310</name>
</gene>
<accession>A0A9X3FN63</accession>
<dbReference type="PANTHER" id="PTHR16301">
    <property type="entry name" value="IMPACT-RELATED"/>
    <property type="match status" value="1"/>
</dbReference>